<evidence type="ECO:0000313" key="2">
    <source>
        <dbReference type="EMBL" id="CAG2222416.1"/>
    </source>
</evidence>
<feature type="region of interest" description="Disordered" evidence="1">
    <location>
        <begin position="98"/>
        <end position="129"/>
    </location>
</feature>
<protein>
    <submittedName>
        <fullName evidence="2">Uncharacterized protein</fullName>
    </submittedName>
</protein>
<keyword evidence="3" id="KW-1185">Reference proteome</keyword>
<dbReference type="PANTHER" id="PTHR33395:SF22">
    <property type="entry name" value="REVERSE TRANSCRIPTASE DOMAIN-CONTAINING PROTEIN"/>
    <property type="match status" value="1"/>
</dbReference>
<dbReference type="PANTHER" id="PTHR33395">
    <property type="entry name" value="TRANSCRIPTASE, PUTATIVE-RELATED-RELATED"/>
    <property type="match status" value="1"/>
</dbReference>
<dbReference type="GO" id="GO:0031012">
    <property type="term" value="C:extracellular matrix"/>
    <property type="evidence" value="ECO:0007669"/>
    <property type="project" value="TreeGrafter"/>
</dbReference>
<comment type="caution">
    <text evidence="2">The sequence shown here is derived from an EMBL/GenBank/DDBJ whole genome shotgun (WGS) entry which is preliminary data.</text>
</comment>
<accession>A0A8S3SL36</accession>
<evidence type="ECO:0000256" key="1">
    <source>
        <dbReference type="SAM" id="MobiDB-lite"/>
    </source>
</evidence>
<dbReference type="GO" id="GO:0007508">
    <property type="term" value="P:larval heart development"/>
    <property type="evidence" value="ECO:0007669"/>
    <property type="project" value="TreeGrafter"/>
</dbReference>
<dbReference type="EMBL" id="CAJPWZ010001752">
    <property type="protein sequence ID" value="CAG2222416.1"/>
    <property type="molecule type" value="Genomic_DNA"/>
</dbReference>
<evidence type="ECO:0000313" key="3">
    <source>
        <dbReference type="Proteomes" id="UP000683360"/>
    </source>
</evidence>
<dbReference type="GO" id="GO:0061343">
    <property type="term" value="P:cell adhesion involved in heart morphogenesis"/>
    <property type="evidence" value="ECO:0007669"/>
    <property type="project" value="TreeGrafter"/>
</dbReference>
<dbReference type="AlphaFoldDB" id="A0A8S3SL36"/>
<dbReference type="Proteomes" id="UP000683360">
    <property type="component" value="Unassembled WGS sequence"/>
</dbReference>
<feature type="compositionally biased region" description="Acidic residues" evidence="1">
    <location>
        <begin position="114"/>
        <end position="129"/>
    </location>
</feature>
<dbReference type="OrthoDB" id="6143588at2759"/>
<sequence>MVIQVALNEKLIEISNNKDMNQMVNEPTRGQNILDLLMTTNPGLVSNIEVHPGMSDHQVVIANIDMKAKTSKRNPDCLLKNKDMESVNLDMEDIFEEEAADDDFPSVGPLPDLPDGEEGTAEGEDEDNTDVMSKLKDLSKGAARKVSLILQFDIQISNSIPQTIYQSQDHTKNHQYSTDILITGRTGNTLKIYKSSTDILSSQEPTSKTTLATAYHRQYTSHRTILLLKYGISQILDHRKYTYKITGTPQIFITGRTSKTLNIYKFFHRHFLSQDNLQNTTANHYSNS</sequence>
<gene>
    <name evidence="2" type="ORF">MEDL_35755</name>
</gene>
<name>A0A8S3SL36_MYTED</name>
<proteinExistence type="predicted"/>
<reference evidence="2" key="1">
    <citation type="submission" date="2021-03" db="EMBL/GenBank/DDBJ databases">
        <authorList>
            <person name="Bekaert M."/>
        </authorList>
    </citation>
    <scope>NUCLEOTIDE SEQUENCE</scope>
</reference>
<organism evidence="2 3">
    <name type="scientific">Mytilus edulis</name>
    <name type="common">Blue mussel</name>
    <dbReference type="NCBI Taxonomy" id="6550"/>
    <lineage>
        <taxon>Eukaryota</taxon>
        <taxon>Metazoa</taxon>
        <taxon>Spiralia</taxon>
        <taxon>Lophotrochozoa</taxon>
        <taxon>Mollusca</taxon>
        <taxon>Bivalvia</taxon>
        <taxon>Autobranchia</taxon>
        <taxon>Pteriomorphia</taxon>
        <taxon>Mytilida</taxon>
        <taxon>Mytiloidea</taxon>
        <taxon>Mytilidae</taxon>
        <taxon>Mytilinae</taxon>
        <taxon>Mytilus</taxon>
    </lineage>
</organism>